<dbReference type="Proteomes" id="UP000006844">
    <property type="component" value="Chromosome"/>
</dbReference>
<dbReference type="STRING" id="401053.AciPR4_3314"/>
<gene>
    <name evidence="2" type="ordered locus">AciPR4_3314</name>
</gene>
<accession>E8V8N1</accession>
<dbReference type="OrthoDB" id="1456570at2"/>
<dbReference type="InterPro" id="IPR025983">
    <property type="entry name" value="Cys_rich_CPCC"/>
</dbReference>
<dbReference type="eggNOG" id="ENOG5033AJE">
    <property type="taxonomic scope" value="Bacteria"/>
</dbReference>
<dbReference type="RefSeq" id="WP_013569799.1">
    <property type="nucleotide sequence ID" value="NC_014963.1"/>
</dbReference>
<reference evidence="2 3" key="1">
    <citation type="journal article" date="2012" name="Stand. Genomic Sci.">
        <title>Complete genome sequence of Terriglobus saanensis type strain SP1PR4(T), an Acidobacteria from tundra soil.</title>
        <authorList>
            <person name="Rawat S.R."/>
            <person name="Mannisto M.K."/>
            <person name="Starovoytov V."/>
            <person name="Goodwin L."/>
            <person name="Nolan M."/>
            <person name="Hauser L."/>
            <person name="Land M."/>
            <person name="Davenport K.W."/>
            <person name="Woyke T."/>
            <person name="Haggblom M.M."/>
        </authorList>
    </citation>
    <scope>NUCLEOTIDE SEQUENCE</scope>
    <source>
        <strain evidence="3">ATCC BAA-1853 / DSM 23119 / SP1PR4</strain>
    </source>
</reference>
<evidence type="ECO:0000313" key="3">
    <source>
        <dbReference type="Proteomes" id="UP000006844"/>
    </source>
</evidence>
<keyword evidence="3" id="KW-1185">Reference proteome</keyword>
<feature type="domain" description="Cysteine-rich CPCC" evidence="1">
    <location>
        <begin position="29"/>
        <end position="104"/>
    </location>
</feature>
<dbReference type="Pfam" id="PF14206">
    <property type="entry name" value="Cys_rich_CPCC"/>
    <property type="match status" value="1"/>
</dbReference>
<evidence type="ECO:0000313" key="2">
    <source>
        <dbReference type="EMBL" id="ADV84068.1"/>
    </source>
</evidence>
<dbReference type="KEGG" id="tsa:AciPR4_3314"/>
<name>E8V8N1_TERSS</name>
<evidence type="ECO:0000259" key="1">
    <source>
        <dbReference type="Pfam" id="PF14206"/>
    </source>
</evidence>
<sequence>MSILIKRRAKLPGPGFVNVYRPRVDGSKYSCPCCYFRTLDERGGYDICPICFWEDDGQDDHDASEVRGGSNASLSLTEGRANFERIGACEEKMLPNVRPPLEEEKPRCFPA</sequence>
<dbReference type="AlphaFoldDB" id="E8V8N1"/>
<dbReference type="EMBL" id="CP002467">
    <property type="protein sequence ID" value="ADV84068.1"/>
    <property type="molecule type" value="Genomic_DNA"/>
</dbReference>
<proteinExistence type="predicted"/>
<organism evidence="2 3">
    <name type="scientific">Terriglobus saanensis (strain ATCC BAA-1853 / DSM 23119 / SP1PR4)</name>
    <dbReference type="NCBI Taxonomy" id="401053"/>
    <lineage>
        <taxon>Bacteria</taxon>
        <taxon>Pseudomonadati</taxon>
        <taxon>Acidobacteriota</taxon>
        <taxon>Terriglobia</taxon>
        <taxon>Terriglobales</taxon>
        <taxon>Acidobacteriaceae</taxon>
        <taxon>Terriglobus</taxon>
    </lineage>
</organism>
<dbReference type="HOGENOM" id="CLU_161873_1_1_0"/>
<protein>
    <recommendedName>
        <fullName evidence="1">Cysteine-rich CPCC domain-containing protein</fullName>
    </recommendedName>
</protein>